<dbReference type="KEGG" id="daf:Desaf_3697"/>
<dbReference type="STRING" id="690850.Desaf_3697"/>
<dbReference type="SMART" id="SM00100">
    <property type="entry name" value="cNMP"/>
    <property type="match status" value="1"/>
</dbReference>
<reference evidence="2 3" key="1">
    <citation type="journal article" date="2011" name="J. Bacteriol.">
        <title>Genome sequence of the mercury-methylating and pleomorphic Desulfovibrio africanus Strain Walvis Bay.</title>
        <authorList>
            <person name="Brown S.D."/>
            <person name="Wall J.D."/>
            <person name="Kucken A.M."/>
            <person name="Gilmour C.C."/>
            <person name="Podar M."/>
            <person name="Brandt C.C."/>
            <person name="Teshima H."/>
            <person name="Detter J.C."/>
            <person name="Han C.S."/>
            <person name="Land M.L."/>
            <person name="Lucas S."/>
            <person name="Han J."/>
            <person name="Pennacchio L."/>
            <person name="Nolan M."/>
            <person name="Pitluck S."/>
            <person name="Woyke T."/>
            <person name="Goodwin L."/>
            <person name="Palumbo A.V."/>
            <person name="Elias D.A."/>
        </authorList>
    </citation>
    <scope>NUCLEOTIDE SEQUENCE [LARGE SCALE GENOMIC DNA]</scope>
    <source>
        <strain evidence="2 3">Walvis Bay</strain>
    </source>
</reference>
<sequence length="174" mass="19711" precursor="true">MNSSEEDRLPKTSEYAENLALLREISFFAGLPLEPLKVLAYLCERERFGVGEYLFRQNDPEGKAFHILSGRAELQREDMGHVRALSDYMQGAFIGGLSLLADTNRLFSLRSVDETVCLTLTRERFTKTLGQFPDIVPKLLVAVVKSVSSWESQFFLDHAEICELCRSRMGVSLI</sequence>
<dbReference type="Proteomes" id="UP000007844">
    <property type="component" value="Chromosome"/>
</dbReference>
<evidence type="ECO:0000313" key="3">
    <source>
        <dbReference type="Proteomes" id="UP000007844"/>
    </source>
</evidence>
<name>F3YZE5_DESAF</name>
<dbReference type="InterPro" id="IPR014710">
    <property type="entry name" value="RmlC-like_jellyroll"/>
</dbReference>
<dbReference type="Pfam" id="PF00027">
    <property type="entry name" value="cNMP_binding"/>
    <property type="match status" value="1"/>
</dbReference>
<dbReference type="RefSeq" id="WP_014261579.1">
    <property type="nucleotide sequence ID" value="NC_016629.1"/>
</dbReference>
<accession>F3YZE5</accession>
<evidence type="ECO:0000313" key="2">
    <source>
        <dbReference type="EMBL" id="EGJ51974.1"/>
    </source>
</evidence>
<keyword evidence="3" id="KW-1185">Reference proteome</keyword>
<dbReference type="CDD" id="cd00038">
    <property type="entry name" value="CAP_ED"/>
    <property type="match status" value="1"/>
</dbReference>
<evidence type="ECO:0000259" key="1">
    <source>
        <dbReference type="PROSITE" id="PS50042"/>
    </source>
</evidence>
<dbReference type="PROSITE" id="PS50042">
    <property type="entry name" value="CNMP_BINDING_3"/>
    <property type="match status" value="1"/>
</dbReference>
<proteinExistence type="predicted"/>
<dbReference type="HOGENOM" id="CLU_075053_16_3_7"/>
<organism evidence="2 3">
    <name type="scientific">Desulfocurvibacter africanus subsp. africanus str. Walvis Bay</name>
    <dbReference type="NCBI Taxonomy" id="690850"/>
    <lineage>
        <taxon>Bacteria</taxon>
        <taxon>Pseudomonadati</taxon>
        <taxon>Thermodesulfobacteriota</taxon>
        <taxon>Desulfovibrionia</taxon>
        <taxon>Desulfovibrionales</taxon>
        <taxon>Desulfovibrionaceae</taxon>
        <taxon>Desulfocurvibacter</taxon>
    </lineage>
</organism>
<dbReference type="EMBL" id="CP003221">
    <property type="protein sequence ID" value="EGJ51974.1"/>
    <property type="molecule type" value="Genomic_DNA"/>
</dbReference>
<dbReference type="SUPFAM" id="SSF51206">
    <property type="entry name" value="cAMP-binding domain-like"/>
    <property type="match status" value="1"/>
</dbReference>
<dbReference type="InterPro" id="IPR000595">
    <property type="entry name" value="cNMP-bd_dom"/>
</dbReference>
<dbReference type="eggNOG" id="COG0664">
    <property type="taxonomic scope" value="Bacteria"/>
</dbReference>
<gene>
    <name evidence="2" type="ORF">Desaf_3697</name>
</gene>
<feature type="domain" description="Cyclic nucleotide-binding" evidence="1">
    <location>
        <begin position="27"/>
        <end position="146"/>
    </location>
</feature>
<dbReference type="AlphaFoldDB" id="F3YZE5"/>
<protein>
    <submittedName>
        <fullName evidence="2">Cyclic nucleotide-binding protein</fullName>
    </submittedName>
</protein>
<dbReference type="Gene3D" id="2.60.120.10">
    <property type="entry name" value="Jelly Rolls"/>
    <property type="match status" value="1"/>
</dbReference>
<dbReference type="InterPro" id="IPR018490">
    <property type="entry name" value="cNMP-bd_dom_sf"/>
</dbReference>